<feature type="transmembrane region" description="Helical" evidence="1">
    <location>
        <begin position="83"/>
        <end position="103"/>
    </location>
</feature>
<feature type="transmembrane region" description="Helical" evidence="1">
    <location>
        <begin position="146"/>
        <end position="167"/>
    </location>
</feature>
<gene>
    <name evidence="2" type="ORF">I601_1329</name>
</gene>
<dbReference type="AlphaFoldDB" id="A0A1A9GHK3"/>
<dbReference type="KEGG" id="ndk:I601_1329"/>
<feature type="transmembrane region" description="Helical" evidence="1">
    <location>
        <begin position="40"/>
        <end position="71"/>
    </location>
</feature>
<evidence type="ECO:0000313" key="2">
    <source>
        <dbReference type="EMBL" id="ANH37768.1"/>
    </source>
</evidence>
<feature type="transmembrane region" description="Helical" evidence="1">
    <location>
        <begin position="13"/>
        <end position="33"/>
    </location>
</feature>
<dbReference type="STRING" id="1300347.I601_1329"/>
<dbReference type="Proteomes" id="UP000077868">
    <property type="component" value="Chromosome"/>
</dbReference>
<protein>
    <submittedName>
        <fullName evidence="2">Uncharacterized protein</fullName>
    </submittedName>
</protein>
<keyword evidence="1" id="KW-0472">Membrane</keyword>
<evidence type="ECO:0000256" key="1">
    <source>
        <dbReference type="SAM" id="Phobius"/>
    </source>
</evidence>
<dbReference type="RefSeq" id="WP_068107571.1">
    <property type="nucleotide sequence ID" value="NZ_CP015079.1"/>
</dbReference>
<evidence type="ECO:0000313" key="3">
    <source>
        <dbReference type="Proteomes" id="UP000077868"/>
    </source>
</evidence>
<reference evidence="2 3" key="1">
    <citation type="submission" date="2016-03" db="EMBL/GenBank/DDBJ databases">
        <title>Complete genome sequence of a soil Actinobacterium, Nocardioides dokdonensis FR1436.</title>
        <authorList>
            <person name="Kwon S.-K."/>
            <person name="Kim K."/>
            <person name="Kim J.F."/>
        </authorList>
    </citation>
    <scope>NUCLEOTIDE SEQUENCE [LARGE SCALE GENOMIC DNA]</scope>
    <source>
        <strain evidence="2 3">FR1436</strain>
    </source>
</reference>
<dbReference type="EMBL" id="CP015079">
    <property type="protein sequence ID" value="ANH37768.1"/>
    <property type="molecule type" value="Genomic_DNA"/>
</dbReference>
<organism evidence="2 3">
    <name type="scientific">Nocardioides dokdonensis FR1436</name>
    <dbReference type="NCBI Taxonomy" id="1300347"/>
    <lineage>
        <taxon>Bacteria</taxon>
        <taxon>Bacillati</taxon>
        <taxon>Actinomycetota</taxon>
        <taxon>Actinomycetes</taxon>
        <taxon>Propionibacteriales</taxon>
        <taxon>Nocardioidaceae</taxon>
        <taxon>Nocardioides</taxon>
    </lineage>
</organism>
<keyword evidence="1" id="KW-0812">Transmembrane</keyword>
<sequence>MTPFVGRLSAGQWVVRALVAVLPTAAGLCTLGAGEAPSAWFVALVLVLGVGWAVFPESAAGATVLVLVIAWWGIGLRDGLDPWALPAALALLTAHVAATIAAYGPAGMPVDPALARLWARRAGLVYLAAPLTFALAVAVRDVAPPAGIWVAGLAAVLGASTVASVLLTQRD</sequence>
<name>A0A1A9GHK3_9ACTN</name>
<keyword evidence="3" id="KW-1185">Reference proteome</keyword>
<keyword evidence="1" id="KW-1133">Transmembrane helix</keyword>
<accession>A0A1A9GHK3</accession>
<feature type="transmembrane region" description="Helical" evidence="1">
    <location>
        <begin position="123"/>
        <end position="140"/>
    </location>
</feature>
<proteinExistence type="predicted"/>
<dbReference type="PATRIC" id="fig|1300347.3.peg.1329"/>